<organism evidence="1 2">
    <name type="scientific">Phytohabitans suffuscus</name>
    <dbReference type="NCBI Taxonomy" id="624315"/>
    <lineage>
        <taxon>Bacteria</taxon>
        <taxon>Bacillati</taxon>
        <taxon>Actinomycetota</taxon>
        <taxon>Actinomycetes</taxon>
        <taxon>Micromonosporales</taxon>
        <taxon>Micromonosporaceae</taxon>
    </lineage>
</organism>
<dbReference type="AlphaFoldDB" id="A0A6F8YEZ7"/>
<keyword evidence="2" id="KW-1185">Reference proteome</keyword>
<name>A0A6F8YEZ7_9ACTN</name>
<dbReference type="Proteomes" id="UP000503011">
    <property type="component" value="Chromosome"/>
</dbReference>
<dbReference type="KEGG" id="psuu:Psuf_020080"/>
<reference evidence="1 2" key="2">
    <citation type="submission" date="2020-03" db="EMBL/GenBank/DDBJ databases">
        <authorList>
            <person name="Ichikawa N."/>
            <person name="Kimura A."/>
            <person name="Kitahashi Y."/>
            <person name="Uohara A."/>
        </authorList>
    </citation>
    <scope>NUCLEOTIDE SEQUENCE [LARGE SCALE GENOMIC DNA]</scope>
    <source>
        <strain evidence="1 2">NBRC 105367</strain>
    </source>
</reference>
<evidence type="ECO:0000313" key="2">
    <source>
        <dbReference type="Proteomes" id="UP000503011"/>
    </source>
</evidence>
<dbReference type="RefSeq" id="WP_173155992.1">
    <property type="nucleotide sequence ID" value="NZ_AP022871.1"/>
</dbReference>
<sequence length="99" mass="10925">MTTLDDFRPVAEVTADERSRIAFGKLRVHKGDRYAVSVNADGAILLTPLASIPARELLVWENDELRAGLFRGLADAAEGKVKRLDWVTQGDDLDGEDDE</sequence>
<accession>A0A6F8YEZ7</accession>
<reference evidence="1 2" key="1">
    <citation type="submission" date="2020-03" db="EMBL/GenBank/DDBJ databases">
        <title>Whole genome shotgun sequence of Phytohabitans suffuscus NBRC 105367.</title>
        <authorList>
            <person name="Komaki H."/>
            <person name="Tamura T."/>
        </authorList>
    </citation>
    <scope>NUCLEOTIDE SEQUENCE [LARGE SCALE GENOMIC DNA]</scope>
    <source>
        <strain evidence="1 2">NBRC 105367</strain>
    </source>
</reference>
<proteinExistence type="predicted"/>
<protein>
    <submittedName>
        <fullName evidence="1">Uncharacterized protein</fullName>
    </submittedName>
</protein>
<dbReference type="EMBL" id="AP022871">
    <property type="protein sequence ID" value="BCB84695.1"/>
    <property type="molecule type" value="Genomic_DNA"/>
</dbReference>
<gene>
    <name evidence="1" type="ORF">Psuf_020080</name>
</gene>
<evidence type="ECO:0000313" key="1">
    <source>
        <dbReference type="EMBL" id="BCB84695.1"/>
    </source>
</evidence>